<dbReference type="InterPro" id="IPR000847">
    <property type="entry name" value="LysR_HTH_N"/>
</dbReference>
<dbReference type="RefSeq" id="WP_063804980.1">
    <property type="nucleotide sequence ID" value="NZ_JBEYSH010000012.1"/>
</dbReference>
<dbReference type="PANTHER" id="PTHR30419">
    <property type="entry name" value="HTH-TYPE TRANSCRIPTIONAL REGULATOR YBHD"/>
    <property type="match status" value="1"/>
</dbReference>
<dbReference type="EMBL" id="JAZBJQ010000004">
    <property type="protein sequence ID" value="MEE4582990.1"/>
    <property type="molecule type" value="Genomic_DNA"/>
</dbReference>
<evidence type="ECO:0000313" key="7">
    <source>
        <dbReference type="EMBL" id="MEE4582990.1"/>
    </source>
</evidence>
<evidence type="ECO:0000259" key="6">
    <source>
        <dbReference type="PROSITE" id="PS50931"/>
    </source>
</evidence>
<dbReference type="AlphaFoldDB" id="A0ABD5J3R1"/>
<gene>
    <name evidence="7" type="ORF">V2K49_07345</name>
</gene>
<feature type="region of interest" description="Disordered" evidence="5">
    <location>
        <begin position="295"/>
        <end position="319"/>
    </location>
</feature>
<dbReference type="PRINTS" id="PR00039">
    <property type="entry name" value="HTHLYSR"/>
</dbReference>
<organism evidence="7 8">
    <name type="scientific">Streptomyces antimycoticus</name>
    <dbReference type="NCBI Taxonomy" id="68175"/>
    <lineage>
        <taxon>Bacteria</taxon>
        <taxon>Bacillati</taxon>
        <taxon>Actinomycetota</taxon>
        <taxon>Actinomycetes</taxon>
        <taxon>Kitasatosporales</taxon>
        <taxon>Streptomycetaceae</taxon>
        <taxon>Streptomyces</taxon>
        <taxon>Streptomyces violaceusniger group</taxon>
    </lineage>
</organism>
<name>A0ABD5J3R1_9ACTN</name>
<dbReference type="Proteomes" id="UP001354649">
    <property type="component" value="Unassembled WGS sequence"/>
</dbReference>
<evidence type="ECO:0000313" key="8">
    <source>
        <dbReference type="Proteomes" id="UP001354649"/>
    </source>
</evidence>
<dbReference type="SUPFAM" id="SSF53850">
    <property type="entry name" value="Periplasmic binding protein-like II"/>
    <property type="match status" value="1"/>
</dbReference>
<sequence length="319" mass="33831">MNIEGLRYAQAVSRTKSFSAAARDYGVTQPALSNGVARLEEELGIKLFDRSPRGVKPTVHGARVLPLIDRALETLDSVTTEARRLTSPAAGAIRMGVSPLIGADLVGCAFNAARGLTHPRDLVLREADLDLLRTALKDGELDVLLVPEVEAMPAYRHHTIFTEPVVVIDPAVAPGTDGPVELTDAAGADFILVPNSCGLTTFTTQLFRDNDLPLRTYPGEASNYRVLDEWARLGVGAALLPQSKVMQEHANCRPLVRGGVPVEMSYESVWGRDNPLGADLEEFVGCLADSAGCLGPYPEPGGDAPSGQAADVSPGAPSE</sequence>
<evidence type="ECO:0000256" key="5">
    <source>
        <dbReference type="SAM" id="MobiDB-lite"/>
    </source>
</evidence>
<keyword evidence="2" id="KW-0805">Transcription regulation</keyword>
<comment type="similarity">
    <text evidence="1">Belongs to the LysR transcriptional regulatory family.</text>
</comment>
<dbReference type="PROSITE" id="PS50931">
    <property type="entry name" value="HTH_LYSR"/>
    <property type="match status" value="1"/>
</dbReference>
<dbReference type="Pfam" id="PF00126">
    <property type="entry name" value="HTH_1"/>
    <property type="match status" value="1"/>
</dbReference>
<protein>
    <submittedName>
        <fullName evidence="7">LysR family transcriptional regulator</fullName>
    </submittedName>
</protein>
<dbReference type="InterPro" id="IPR005119">
    <property type="entry name" value="LysR_subst-bd"/>
</dbReference>
<dbReference type="GO" id="GO:0003677">
    <property type="term" value="F:DNA binding"/>
    <property type="evidence" value="ECO:0007669"/>
    <property type="project" value="UniProtKB-KW"/>
</dbReference>
<evidence type="ECO:0000256" key="2">
    <source>
        <dbReference type="ARBA" id="ARBA00023015"/>
    </source>
</evidence>
<keyword evidence="3" id="KW-0238">DNA-binding</keyword>
<evidence type="ECO:0000256" key="3">
    <source>
        <dbReference type="ARBA" id="ARBA00023125"/>
    </source>
</evidence>
<keyword evidence="4" id="KW-0804">Transcription</keyword>
<dbReference type="Pfam" id="PF03466">
    <property type="entry name" value="LysR_substrate"/>
    <property type="match status" value="1"/>
</dbReference>
<reference evidence="7 8" key="1">
    <citation type="submission" date="2023-11" db="EMBL/GenBank/DDBJ databases">
        <title>30 novel species of actinomycetes from the DSMZ collection.</title>
        <authorList>
            <person name="Nouioui I."/>
        </authorList>
    </citation>
    <scope>NUCLEOTIDE SEQUENCE [LARGE SCALE GENOMIC DNA]</scope>
    <source>
        <strain evidence="7 8">DSM 41602</strain>
    </source>
</reference>
<dbReference type="Gene3D" id="1.10.10.10">
    <property type="entry name" value="Winged helix-like DNA-binding domain superfamily/Winged helix DNA-binding domain"/>
    <property type="match status" value="1"/>
</dbReference>
<proteinExistence type="inferred from homology"/>
<dbReference type="Gene3D" id="3.40.190.10">
    <property type="entry name" value="Periplasmic binding protein-like II"/>
    <property type="match status" value="2"/>
</dbReference>
<dbReference type="InterPro" id="IPR050950">
    <property type="entry name" value="HTH-type_LysR_regulators"/>
</dbReference>
<accession>A0ABD5J3R1</accession>
<dbReference type="InterPro" id="IPR036388">
    <property type="entry name" value="WH-like_DNA-bd_sf"/>
</dbReference>
<evidence type="ECO:0000256" key="1">
    <source>
        <dbReference type="ARBA" id="ARBA00009437"/>
    </source>
</evidence>
<dbReference type="SUPFAM" id="SSF46785">
    <property type="entry name" value="Winged helix' DNA-binding domain"/>
    <property type="match status" value="1"/>
</dbReference>
<dbReference type="InterPro" id="IPR036390">
    <property type="entry name" value="WH_DNA-bd_sf"/>
</dbReference>
<feature type="domain" description="HTH lysR-type" evidence="6">
    <location>
        <begin position="1"/>
        <end position="58"/>
    </location>
</feature>
<dbReference type="CDD" id="cd05466">
    <property type="entry name" value="PBP2_LTTR_substrate"/>
    <property type="match status" value="1"/>
</dbReference>
<evidence type="ECO:0000256" key="4">
    <source>
        <dbReference type="ARBA" id="ARBA00023163"/>
    </source>
</evidence>
<comment type="caution">
    <text evidence="7">The sequence shown here is derived from an EMBL/GenBank/DDBJ whole genome shotgun (WGS) entry which is preliminary data.</text>
</comment>
<dbReference type="FunFam" id="1.10.10.10:FF:000001">
    <property type="entry name" value="LysR family transcriptional regulator"/>
    <property type="match status" value="1"/>
</dbReference>